<organism evidence="13 14">
    <name type="scientific">Microbotryum intermedium</name>
    <dbReference type="NCBI Taxonomy" id="269621"/>
    <lineage>
        <taxon>Eukaryota</taxon>
        <taxon>Fungi</taxon>
        <taxon>Dikarya</taxon>
        <taxon>Basidiomycota</taxon>
        <taxon>Pucciniomycotina</taxon>
        <taxon>Microbotryomycetes</taxon>
        <taxon>Microbotryales</taxon>
        <taxon>Microbotryaceae</taxon>
        <taxon>Microbotryum</taxon>
    </lineage>
</organism>
<evidence type="ECO:0000256" key="1">
    <source>
        <dbReference type="ARBA" id="ARBA00004448"/>
    </source>
</evidence>
<evidence type="ECO:0000256" key="9">
    <source>
        <dbReference type="ARBA" id="ARBA00023010"/>
    </source>
</evidence>
<sequence length="227" mass="25061">MSISRTNAVSLARLPASRLVMSHPAPLFRHLSRAASTSSVTSTSCTSLHTALMKLNTCPMLTPLFLSSATQQLTWPKYLSLRRSQRLYGLLASVPTTFAGLTLGASYFATIEAEPTDLILGLEPVYAYGIATMACVALGWLSGPIVGTALWRLTHRKVLQAMEVKEKDFYAHIARNRVDPSRQSVSNPVPDYYAEKVSSLSGYRQWLRDQNVYRRKATFGEGQDGVM</sequence>
<dbReference type="PANTHER" id="PTHR28021">
    <property type="entry name" value="PRESEQUENCE TRANSLOCATED-ASSOCIATED MOTOR SUBUNIT PAM17, MITOCHONDRIAL"/>
    <property type="match status" value="1"/>
</dbReference>
<keyword evidence="10 12" id="KW-0496">Mitochondrion</keyword>
<reference evidence="14" key="1">
    <citation type="submission" date="2016-09" db="EMBL/GenBank/DDBJ databases">
        <authorList>
            <person name="Jeantristanb JTB J.-T."/>
            <person name="Ricardo R."/>
        </authorList>
    </citation>
    <scope>NUCLEOTIDE SEQUENCE [LARGE SCALE GENOMIC DNA]</scope>
</reference>
<dbReference type="OrthoDB" id="5970083at2759"/>
<dbReference type="STRING" id="269621.A0A238FEJ8"/>
<evidence type="ECO:0000256" key="2">
    <source>
        <dbReference type="ARBA" id="ARBA00006837"/>
    </source>
</evidence>
<dbReference type="AlphaFoldDB" id="A0A238FEJ8"/>
<evidence type="ECO:0000256" key="10">
    <source>
        <dbReference type="ARBA" id="ARBA00023128"/>
    </source>
</evidence>
<evidence type="ECO:0000256" key="4">
    <source>
        <dbReference type="ARBA" id="ARBA00022692"/>
    </source>
</evidence>
<keyword evidence="4 12" id="KW-0812">Transmembrane</keyword>
<evidence type="ECO:0000256" key="7">
    <source>
        <dbReference type="ARBA" id="ARBA00022946"/>
    </source>
</evidence>
<dbReference type="Pfam" id="PF08566">
    <property type="entry name" value="Pam17"/>
    <property type="match status" value="1"/>
</dbReference>
<proteinExistence type="inferred from homology"/>
<dbReference type="GO" id="GO:0030150">
    <property type="term" value="P:protein import into mitochondrial matrix"/>
    <property type="evidence" value="ECO:0007669"/>
    <property type="project" value="UniProtKB-UniRule"/>
</dbReference>
<accession>A0A238FEJ8</accession>
<comment type="subunit">
    <text evidence="12">Component of the PAM complex.</text>
</comment>
<evidence type="ECO:0000256" key="5">
    <source>
        <dbReference type="ARBA" id="ARBA00022792"/>
    </source>
</evidence>
<evidence type="ECO:0000256" key="11">
    <source>
        <dbReference type="ARBA" id="ARBA00023136"/>
    </source>
</evidence>
<keyword evidence="14" id="KW-1185">Reference proteome</keyword>
<evidence type="ECO:0000256" key="12">
    <source>
        <dbReference type="RuleBase" id="RU367146"/>
    </source>
</evidence>
<feature type="transmembrane region" description="Helical" evidence="12">
    <location>
        <begin position="128"/>
        <end position="151"/>
    </location>
</feature>
<dbReference type="Proteomes" id="UP000198372">
    <property type="component" value="Unassembled WGS sequence"/>
</dbReference>
<keyword evidence="11 12" id="KW-0472">Membrane</keyword>
<keyword evidence="5 12" id="KW-0999">Mitochondrion inner membrane</keyword>
<protein>
    <recommendedName>
        <fullName evidence="12">Presequence translocated-associated motor subunit PAM17</fullName>
    </recommendedName>
</protein>
<keyword evidence="8 12" id="KW-1133">Transmembrane helix</keyword>
<feature type="transmembrane region" description="Helical" evidence="12">
    <location>
        <begin position="87"/>
        <end position="108"/>
    </location>
</feature>
<evidence type="ECO:0000313" key="13">
    <source>
        <dbReference type="EMBL" id="SCV69558.1"/>
    </source>
</evidence>
<gene>
    <name evidence="13" type="ORF">BQ2448_2578</name>
</gene>
<comment type="function">
    <text evidence="12">Component of the PAM complex, a complex required for the translocation of transit peptide-containing proteins from the inner membrane into the mitochondrial matrix in an ATP-dependent manner.</text>
</comment>
<comment type="subcellular location">
    <subcellularLocation>
        <location evidence="1 12">Mitochondrion inner membrane</location>
        <topology evidence="1 12">Multi-pass membrane protein</topology>
    </subcellularLocation>
</comment>
<evidence type="ECO:0000313" key="14">
    <source>
        <dbReference type="Proteomes" id="UP000198372"/>
    </source>
</evidence>
<evidence type="ECO:0000256" key="3">
    <source>
        <dbReference type="ARBA" id="ARBA00022448"/>
    </source>
</evidence>
<keyword evidence="3 12" id="KW-0813">Transport</keyword>
<dbReference type="InterPro" id="IPR013875">
    <property type="entry name" value="Pam17"/>
</dbReference>
<evidence type="ECO:0000256" key="6">
    <source>
        <dbReference type="ARBA" id="ARBA00022927"/>
    </source>
</evidence>
<name>A0A238FEJ8_9BASI</name>
<dbReference type="GO" id="GO:0001405">
    <property type="term" value="C:PAM complex, Tim23 associated import motor"/>
    <property type="evidence" value="ECO:0007669"/>
    <property type="project" value="UniProtKB-UniRule"/>
</dbReference>
<keyword evidence="6 12" id="KW-0653">Protein transport</keyword>
<dbReference type="EMBL" id="FMSP01000004">
    <property type="protein sequence ID" value="SCV69558.1"/>
    <property type="molecule type" value="Genomic_DNA"/>
</dbReference>
<comment type="similarity">
    <text evidence="2 12">Belongs to the PAM17 family.</text>
</comment>
<dbReference type="PANTHER" id="PTHR28021:SF1">
    <property type="entry name" value="PRESEQUENCE TRANSLOCATED-ASSOCIATED MOTOR SUBUNIT PAM17, MITOCHONDRIAL"/>
    <property type="match status" value="1"/>
</dbReference>
<keyword evidence="7" id="KW-0809">Transit peptide</keyword>
<evidence type="ECO:0000256" key="8">
    <source>
        <dbReference type="ARBA" id="ARBA00022989"/>
    </source>
</evidence>
<keyword evidence="9 12" id="KW-0811">Translocation</keyword>